<comment type="caution">
    <text evidence="1">The sequence shown here is derived from an EMBL/GenBank/DDBJ whole genome shotgun (WGS) entry which is preliminary data.</text>
</comment>
<reference evidence="1 2" key="1">
    <citation type="journal article" date="2024" name="Ann. Entomol. Soc. Am.">
        <title>Genomic analyses of the southern and eastern yellowjacket wasps (Hymenoptera: Vespidae) reveal evolutionary signatures of social life.</title>
        <authorList>
            <person name="Catto M.A."/>
            <person name="Caine P.B."/>
            <person name="Orr S.E."/>
            <person name="Hunt B.G."/>
            <person name="Goodisman M.A.D."/>
        </authorList>
    </citation>
    <scope>NUCLEOTIDE SEQUENCE [LARGE SCALE GENOMIC DNA]</scope>
    <source>
        <strain evidence="1">233</strain>
        <tissue evidence="1">Head and thorax</tissue>
    </source>
</reference>
<name>A0ABD2BDX4_VESSQ</name>
<dbReference type="Proteomes" id="UP001607302">
    <property type="component" value="Unassembled WGS sequence"/>
</dbReference>
<dbReference type="EMBL" id="JAUDFV010000110">
    <property type="protein sequence ID" value="KAL2730947.1"/>
    <property type="molecule type" value="Genomic_DNA"/>
</dbReference>
<evidence type="ECO:0000313" key="2">
    <source>
        <dbReference type="Proteomes" id="UP001607302"/>
    </source>
</evidence>
<gene>
    <name evidence="1" type="ORF">V1478_005360</name>
</gene>
<accession>A0ABD2BDX4</accession>
<dbReference type="AlphaFoldDB" id="A0ABD2BDX4"/>
<proteinExistence type="predicted"/>
<keyword evidence="2" id="KW-1185">Reference proteome</keyword>
<organism evidence="1 2">
    <name type="scientific">Vespula squamosa</name>
    <name type="common">Southern yellow jacket</name>
    <name type="synonym">Wasp</name>
    <dbReference type="NCBI Taxonomy" id="30214"/>
    <lineage>
        <taxon>Eukaryota</taxon>
        <taxon>Metazoa</taxon>
        <taxon>Ecdysozoa</taxon>
        <taxon>Arthropoda</taxon>
        <taxon>Hexapoda</taxon>
        <taxon>Insecta</taxon>
        <taxon>Pterygota</taxon>
        <taxon>Neoptera</taxon>
        <taxon>Endopterygota</taxon>
        <taxon>Hymenoptera</taxon>
        <taxon>Apocrita</taxon>
        <taxon>Aculeata</taxon>
        <taxon>Vespoidea</taxon>
        <taxon>Vespidae</taxon>
        <taxon>Vespinae</taxon>
        <taxon>Vespula</taxon>
    </lineage>
</organism>
<protein>
    <submittedName>
        <fullName evidence="1">Uncharacterized protein</fullName>
    </submittedName>
</protein>
<evidence type="ECO:0000313" key="1">
    <source>
        <dbReference type="EMBL" id="KAL2730947.1"/>
    </source>
</evidence>
<sequence length="156" mass="18504">MAKVKESVMEVEMRKNSVVCPGVYEERDYLVLFIFKRNGKDDERTVLYERFQISISIRYYSNQFDFARFMGSMKEREMWSIRNELLIRIILEVTSEITRPTKDTSHTGERIARQNVTLDGTSTLRPFYYNHEHMKYKSEGLPLLSEDLIDIDASQK</sequence>